<dbReference type="GO" id="GO:0009437">
    <property type="term" value="P:carnitine metabolic process"/>
    <property type="evidence" value="ECO:0007669"/>
    <property type="project" value="TreeGrafter"/>
</dbReference>
<dbReference type="GO" id="GO:0005739">
    <property type="term" value="C:mitochondrion"/>
    <property type="evidence" value="ECO:0007669"/>
    <property type="project" value="TreeGrafter"/>
</dbReference>
<name>M5BLH2_THACB</name>
<dbReference type="AlphaFoldDB" id="M5BLH2"/>
<proteinExistence type="predicted"/>
<gene>
    <name evidence="3" type="ORF">BN14_02323</name>
</gene>
<accession>M5BLH2</accession>
<keyword evidence="3" id="KW-0808">Transferase</keyword>
<dbReference type="Pfam" id="PF00755">
    <property type="entry name" value="Carn_acyltransf"/>
    <property type="match status" value="1"/>
</dbReference>
<dbReference type="InterPro" id="IPR042231">
    <property type="entry name" value="Cho/carn_acyl_trans_2"/>
</dbReference>
<protein>
    <submittedName>
        <fullName evidence="3">Carnitine O-acetyltransferase</fullName>
        <ecNumber evidence="3">2.3.1.7</ecNumber>
    </submittedName>
</protein>
<evidence type="ECO:0000313" key="3">
    <source>
        <dbReference type="EMBL" id="CCO28328.1"/>
    </source>
</evidence>
<dbReference type="EC" id="2.3.1.7" evidence="3"/>
<evidence type="ECO:0000259" key="2">
    <source>
        <dbReference type="Pfam" id="PF00755"/>
    </source>
</evidence>
<dbReference type="GO" id="GO:0004092">
    <property type="term" value="F:carnitine O-acetyltransferase activity"/>
    <property type="evidence" value="ECO:0007669"/>
    <property type="project" value="UniProtKB-EC"/>
</dbReference>
<dbReference type="PANTHER" id="PTHR22589:SF29">
    <property type="entry name" value="MITOCHONDRIAL CARNITINE O-ACETYLTRANSFERASE-RELATED"/>
    <property type="match status" value="1"/>
</dbReference>
<comment type="caution">
    <text evidence="3">The sequence shown here is derived from an EMBL/GenBank/DDBJ whole genome shotgun (WGS) entry which is preliminary data.</text>
</comment>
<dbReference type="Gene3D" id="3.30.559.70">
    <property type="entry name" value="Choline/Carnitine o-acyltransferase, domain 2"/>
    <property type="match status" value="1"/>
</dbReference>
<sequence>MAVPDKSTNATFANQSSLPKLPIPPLKDTCERYLRALSALQDEREHHATKLAVEDFLARSGPMWDAKLREYAETKDSYIEEFWYKSYLSHSDPVVLALNPFFVLEDDPNPARGAQLQRAASLITASLGFIHDLRAGILEPDTARTTNLDMDQYTRLFGTSRIPTQNGCRMSVMPSSRHVVVLRRGQIYHFDCLDSQNRPIVTEQDILRNLKAIVADADQTPVHEVSRFAQG</sequence>
<keyword evidence="1 3" id="KW-0012">Acyltransferase</keyword>
<dbReference type="Gene3D" id="1.10.275.20">
    <property type="entry name" value="Choline/Carnitine o-acyltransferase"/>
    <property type="match status" value="1"/>
</dbReference>
<organism evidence="3 4">
    <name type="scientific">Thanatephorus cucumeris (strain AG1-IB / isolate 7/3/14)</name>
    <name type="common">Lettuce bottom rot fungus</name>
    <name type="synonym">Rhizoctonia solani</name>
    <dbReference type="NCBI Taxonomy" id="1108050"/>
    <lineage>
        <taxon>Eukaryota</taxon>
        <taxon>Fungi</taxon>
        <taxon>Dikarya</taxon>
        <taxon>Basidiomycota</taxon>
        <taxon>Agaricomycotina</taxon>
        <taxon>Agaricomycetes</taxon>
        <taxon>Cantharellales</taxon>
        <taxon>Ceratobasidiaceae</taxon>
        <taxon>Rhizoctonia</taxon>
        <taxon>Rhizoctonia solani AG-1</taxon>
    </lineage>
</organism>
<reference evidence="3 4" key="1">
    <citation type="journal article" date="2013" name="J. Biotechnol.">
        <title>Establishment and interpretation of the genome sequence of the phytopathogenic fungus Rhizoctonia solani AG1-IB isolate 7/3/14.</title>
        <authorList>
            <person name="Wibberg D.W."/>
            <person name="Jelonek L.J."/>
            <person name="Rupp O.R."/>
            <person name="Hennig M.H."/>
            <person name="Eikmeyer F.E."/>
            <person name="Goesmann A.G."/>
            <person name="Hartmann A.H."/>
            <person name="Borriss R.B."/>
            <person name="Grosch R.G."/>
            <person name="Puehler A.P."/>
            <person name="Schlueter A.S."/>
        </authorList>
    </citation>
    <scope>NUCLEOTIDE SEQUENCE [LARGE SCALE GENOMIC DNA]</scope>
    <source>
        <strain evidence="4">AG1-IB / isolate 7/3/14</strain>
    </source>
</reference>
<dbReference type="EMBL" id="CAOJ01003150">
    <property type="protein sequence ID" value="CCO28328.1"/>
    <property type="molecule type" value="Genomic_DNA"/>
</dbReference>
<feature type="domain" description="Choline/carnitine acyltransferase" evidence="2">
    <location>
        <begin position="21"/>
        <end position="220"/>
    </location>
</feature>
<dbReference type="Proteomes" id="UP000012065">
    <property type="component" value="Unassembled WGS sequence"/>
</dbReference>
<dbReference type="InterPro" id="IPR039551">
    <property type="entry name" value="Cho/carn_acyl_trans"/>
</dbReference>
<dbReference type="SUPFAM" id="SSF52777">
    <property type="entry name" value="CoA-dependent acyltransferases"/>
    <property type="match status" value="1"/>
</dbReference>
<dbReference type="InterPro" id="IPR000542">
    <property type="entry name" value="Carn_acyl_trans"/>
</dbReference>
<evidence type="ECO:0000256" key="1">
    <source>
        <dbReference type="ARBA" id="ARBA00023315"/>
    </source>
</evidence>
<dbReference type="PANTHER" id="PTHR22589">
    <property type="entry name" value="CARNITINE O-ACYLTRANSFERASE"/>
    <property type="match status" value="1"/>
</dbReference>
<evidence type="ECO:0000313" key="4">
    <source>
        <dbReference type="Proteomes" id="UP000012065"/>
    </source>
</evidence>
<dbReference type="InterPro" id="IPR042572">
    <property type="entry name" value="Carn_acyl_trans_N"/>
</dbReference>
<dbReference type="HOGENOM" id="CLU_104760_0_0_1"/>